<comment type="caution">
    <text evidence="1">The sequence shown here is derived from an EMBL/GenBank/DDBJ whole genome shotgun (WGS) entry which is preliminary data.</text>
</comment>
<dbReference type="SUPFAM" id="SSF53474">
    <property type="entry name" value="alpha/beta-Hydrolases"/>
    <property type="match status" value="1"/>
</dbReference>
<evidence type="ECO:0000313" key="1">
    <source>
        <dbReference type="EMBL" id="MET1257287.1"/>
    </source>
</evidence>
<dbReference type="PANTHER" id="PTHR11731:SF193">
    <property type="entry name" value="DIPEPTIDYL PEPTIDASE 9"/>
    <property type="match status" value="1"/>
</dbReference>
<dbReference type="InterPro" id="IPR050278">
    <property type="entry name" value="Serine_Prot_S9B/DPPIV"/>
</dbReference>
<dbReference type="EMBL" id="JBEVCJ010000043">
    <property type="protein sequence ID" value="MET1257287.1"/>
    <property type="molecule type" value="Genomic_DNA"/>
</dbReference>
<organism evidence="1 2">
    <name type="scientific">Aliikangiella maris</name>
    <dbReference type="NCBI Taxonomy" id="3162458"/>
    <lineage>
        <taxon>Bacteria</taxon>
        <taxon>Pseudomonadati</taxon>
        <taxon>Pseudomonadota</taxon>
        <taxon>Gammaproteobacteria</taxon>
        <taxon>Oceanospirillales</taxon>
        <taxon>Pleioneaceae</taxon>
        <taxon>Aliikangiella</taxon>
    </lineage>
</organism>
<gene>
    <name evidence="1" type="ORF">ABVT43_19255</name>
</gene>
<keyword evidence="2" id="KW-1185">Reference proteome</keyword>
<dbReference type="InterPro" id="IPR002469">
    <property type="entry name" value="Peptidase_S9B_N"/>
</dbReference>
<accession>A0ABV2C0I4</accession>
<protein>
    <submittedName>
        <fullName evidence="1">Prolyl oligopeptidase family serine peptidase</fullName>
    </submittedName>
</protein>
<dbReference type="Pfam" id="PF00930">
    <property type="entry name" value="DPPIV_N"/>
    <property type="match status" value="1"/>
</dbReference>
<dbReference type="Proteomes" id="UP001548189">
    <property type="component" value="Unassembled WGS sequence"/>
</dbReference>
<dbReference type="PANTHER" id="PTHR11731">
    <property type="entry name" value="PROTEASE FAMILY S9B,C DIPEPTIDYL-PEPTIDASE IV-RELATED"/>
    <property type="match status" value="1"/>
</dbReference>
<dbReference type="InterPro" id="IPR001375">
    <property type="entry name" value="Peptidase_S9_cat"/>
</dbReference>
<dbReference type="SUPFAM" id="SSF82171">
    <property type="entry name" value="DPP6 N-terminal domain-like"/>
    <property type="match status" value="1"/>
</dbReference>
<dbReference type="Gene3D" id="2.140.10.30">
    <property type="entry name" value="Dipeptidylpeptidase IV, N-terminal domain"/>
    <property type="match status" value="2"/>
</dbReference>
<evidence type="ECO:0000313" key="2">
    <source>
        <dbReference type="Proteomes" id="UP001548189"/>
    </source>
</evidence>
<dbReference type="Pfam" id="PF00326">
    <property type="entry name" value="Peptidase_S9"/>
    <property type="match status" value="1"/>
</dbReference>
<dbReference type="Gene3D" id="3.40.50.1820">
    <property type="entry name" value="alpha/beta hydrolase"/>
    <property type="match status" value="1"/>
</dbReference>
<dbReference type="InterPro" id="IPR029058">
    <property type="entry name" value="AB_hydrolase_fold"/>
</dbReference>
<reference evidence="1 2" key="1">
    <citation type="submission" date="2024-06" db="EMBL/GenBank/DDBJ databases">
        <authorList>
            <person name="Li F."/>
        </authorList>
    </citation>
    <scope>NUCLEOTIDE SEQUENCE [LARGE SCALE GENOMIC DNA]</scope>
    <source>
        <strain evidence="1 2">GXAS 311</strain>
    </source>
</reference>
<proteinExistence type="predicted"/>
<sequence length="823" mass="93928">MRLKSIVLGAGLLFAQWSTYSVGEVGQSDQLTAETATLINGSAPVDVNYQLNLSQIMADPDWMGSTPMNPHWSNDSQSLLFSKKVKGHSHRQSFQYVLAKQQTMPLSDEKQLWHASQTARLSPSGQLGTFIFQGDVYLVNYNTGTIEALTADEPTQSQANFISDAEISFIEGHNIFIYHLEKRLAEQIATFKLENDPNKSQPETYLEKTGPRLIGYLKQQQQEQKFQQIRTDKLSFSKNHTYYLGNQKKIKTFRLSPDARWLLLGMIAAKNTNQHDNMPEFITADGFVKNRKVRPLVGYVQAAQETFYLIDLVNHQKRKLDLSKLPGINDDPLKSLKEKAAKKTDYQYTPQQGPRAVSAYDWRSNQGVEWSPNSQQVAVLLYSADNKDRWIIGVNVKQPKVKTLHWMSDEAWVNDWTFNEFGWMPDSQTLYYLSEETGYAHLYIKSGKRRARQLTEGNFEVSDISVSKSGDYLYFKANKKHPGIYETYRISPQKRQIEALTNFGGLNDYVLSPDEKYLAVRHSTTISQPELILVDLNNQQSTVITDSASDLFKSIPWQAPEVVAVPSSHAKQPVYSRYYAAQNQSKAGKNQKKPAVIFVHGAGYLQNSHLGWSVYFREFMFHQMLAQQGYAVLDMDYRASKGYGRDWRTAIYRQMGTPELEDLTDGVQWLIENANVDPTRVGVYGGSYGGFMTFMSLFKSPDLFAAGAALRPVTDWAHYNHGYSSNILNTPDIDPEAYERSSPIEFAQGLNKPLLICHGMVDDNVFFKDTVKLVQRLIELEKTEYFETAIYPVESHGFTEPSSWLDEYSRIYRLFEKHLNPIQ</sequence>
<name>A0ABV2C0I4_9GAMM</name>